<reference evidence="1 2" key="1">
    <citation type="submission" date="2014-06" db="EMBL/GenBank/DDBJ databases">
        <title>Rhizobium pelagicum/R2-400B4.</title>
        <authorList>
            <person name="Kimes N.E."/>
            <person name="Lopez-Perez M."/>
        </authorList>
    </citation>
    <scope>NUCLEOTIDE SEQUENCE [LARGE SCALE GENOMIC DNA]</scope>
    <source>
        <strain evidence="1 2">R2-400B4</strain>
    </source>
</reference>
<dbReference type="OrthoDB" id="225437at2"/>
<dbReference type="GO" id="GO:0090313">
    <property type="term" value="P:regulation of protein targeting to membrane"/>
    <property type="evidence" value="ECO:0007669"/>
    <property type="project" value="TreeGrafter"/>
</dbReference>
<protein>
    <recommendedName>
        <fullName evidence="3">AsmA family protein</fullName>
    </recommendedName>
</protein>
<dbReference type="GO" id="GO:0005886">
    <property type="term" value="C:plasma membrane"/>
    <property type="evidence" value="ECO:0007669"/>
    <property type="project" value="TreeGrafter"/>
</dbReference>
<comment type="caution">
    <text evidence="1">The sequence shown here is derived from an EMBL/GenBank/DDBJ whole genome shotgun (WGS) entry which is preliminary data.</text>
</comment>
<gene>
    <name evidence="1" type="ORF">GV68_00490</name>
</gene>
<evidence type="ECO:0000313" key="2">
    <source>
        <dbReference type="Proteomes" id="UP000052167"/>
    </source>
</evidence>
<dbReference type="RefSeq" id="WP_037161457.1">
    <property type="nucleotide sequence ID" value="NZ_CAJXID010000024.1"/>
</dbReference>
<proteinExistence type="predicted"/>
<evidence type="ECO:0000313" key="1">
    <source>
        <dbReference type="EMBL" id="KEQ10801.1"/>
    </source>
</evidence>
<accession>A0A922TCM5</accession>
<dbReference type="PANTHER" id="PTHR30441:SF4">
    <property type="entry name" value="PROTEIN ASMA"/>
    <property type="match status" value="1"/>
</dbReference>
<dbReference type="InterPro" id="IPR052894">
    <property type="entry name" value="AsmA-related"/>
</dbReference>
<evidence type="ECO:0008006" key="3">
    <source>
        <dbReference type="Google" id="ProtNLM"/>
    </source>
</evidence>
<dbReference type="EMBL" id="JOKJ01000001">
    <property type="protein sequence ID" value="KEQ10801.1"/>
    <property type="molecule type" value="Genomic_DNA"/>
</dbReference>
<dbReference type="PANTHER" id="PTHR30441">
    <property type="entry name" value="DUF748 DOMAIN-CONTAINING PROTEIN"/>
    <property type="match status" value="1"/>
</dbReference>
<keyword evidence="2" id="KW-1185">Reference proteome</keyword>
<sequence length="617" mass="64263">MSKASRSTLERGTGHLPVWGKRVLKVLLAAVVVAMLLFGLFRAAAPFLIQAAVVRSGIERAIATWTGHDVTIQGTPSIAFWPQARIEVSRITVSKATPEGVRVLSRTARLSAAFSLYQAIMGRAVFRDFQLVEPEIFVVRGQDGRLDLTNDGLLSAATRSMAASGAQEPLEPTLDSRVGNVTVVNGRIEVKDVASGETLRAAAINGAIRWPRLSSGMDAQVTAQINGRSLQLSLSSPQPLALLAGRSAPLEGSLASDVLSGGFDGTANIAEYGFVSGDLELSVPDTASLLDWAGVELAALAPLQQLSLRAQVLTTGETVRFDQMELSLNGSAGRGLVDLLLSEGAPRLTGTLAFERLDLAGLLGAVSAAPQDGAGTSLTLPLDLDLRISGEAAAAGPLMLSAMAISIMTTSNEARIDILDGSLGGGRITGQLIGDNGSFASGSQARVFLRDADLGELSARLGLARPFPLARGSIETSFSSDGPLGAIALDRIDGSLKVTTGPGSIPDADPTVILQRVGDQRYSPLFNPNGEDFGYERLELEASLSGGVAQLQQATIESQTTRVTMMGIIDYRDGGLALSVDIGAPSAGSAAESIFVGGTWPDPVAVEVPRRYLGDPG</sequence>
<dbReference type="Proteomes" id="UP000052167">
    <property type="component" value="Unassembled WGS sequence"/>
</dbReference>
<name>A0A922TCM5_9HYPH</name>
<organism evidence="1 2">
    <name type="scientific">Pseudorhizobium pelagicum</name>
    <dbReference type="NCBI Taxonomy" id="1509405"/>
    <lineage>
        <taxon>Bacteria</taxon>
        <taxon>Pseudomonadati</taxon>
        <taxon>Pseudomonadota</taxon>
        <taxon>Alphaproteobacteria</taxon>
        <taxon>Hyphomicrobiales</taxon>
        <taxon>Rhizobiaceae</taxon>
        <taxon>Rhizobium/Agrobacterium group</taxon>
        <taxon>Pseudorhizobium</taxon>
    </lineage>
</organism>
<dbReference type="AlphaFoldDB" id="A0A922TCM5"/>